<dbReference type="GO" id="GO:0046872">
    <property type="term" value="F:metal ion binding"/>
    <property type="evidence" value="ECO:0007669"/>
    <property type="project" value="UniProtKB-KW"/>
</dbReference>
<name>A0A0F8Y2W7_9ZZZZ</name>
<dbReference type="InterPro" id="IPR036324">
    <property type="entry name" value="Mn/Fe_SOD_N_sf"/>
</dbReference>
<feature type="domain" description="Manganese/iron superoxide dismutase C-terminal" evidence="6">
    <location>
        <begin position="105"/>
        <end position="189"/>
    </location>
</feature>
<dbReference type="InterPro" id="IPR019831">
    <property type="entry name" value="Mn/Fe_SOD_N"/>
</dbReference>
<dbReference type="SUPFAM" id="SSF54719">
    <property type="entry name" value="Fe,Mn superoxide dismutase (SOD), C-terminal domain"/>
    <property type="match status" value="1"/>
</dbReference>
<proteinExistence type="inferred from homology"/>
<dbReference type="EMBL" id="LAZR01059396">
    <property type="protein sequence ID" value="KKK67880.1"/>
    <property type="molecule type" value="Genomic_DNA"/>
</dbReference>
<dbReference type="InterPro" id="IPR019833">
    <property type="entry name" value="Mn/Fe_SOD_BS"/>
</dbReference>
<dbReference type="PROSITE" id="PS00088">
    <property type="entry name" value="SOD_MN"/>
    <property type="match status" value="1"/>
</dbReference>
<evidence type="ECO:0000256" key="2">
    <source>
        <dbReference type="ARBA" id="ARBA00012682"/>
    </source>
</evidence>
<accession>A0A0F8Y2W7</accession>
<evidence type="ECO:0000259" key="6">
    <source>
        <dbReference type="Pfam" id="PF02777"/>
    </source>
</evidence>
<dbReference type="EC" id="1.15.1.1" evidence="2"/>
<comment type="similarity">
    <text evidence="1">Belongs to the iron/manganese superoxide dismutase family.</text>
</comment>
<feature type="domain" description="Manganese/iron superoxide dismutase N-terminal" evidence="5">
    <location>
        <begin position="2"/>
        <end position="82"/>
    </location>
</feature>
<comment type="caution">
    <text evidence="7">The sequence shown here is derived from an EMBL/GenBank/DDBJ whole genome shotgun (WGS) entry which is preliminary data.</text>
</comment>
<dbReference type="Gene3D" id="3.55.40.20">
    <property type="entry name" value="Iron/manganese superoxide dismutase, C-terminal domain"/>
    <property type="match status" value="1"/>
</dbReference>
<sequence>MAYELPPLPYANNALEPYISAKTLKIHHGVLQRRYVEKLNALTRRHGNNLPLDQLIMEAPEGELLDNAQQVFNHTFLWHSMKRKGGGTPSRRTGLGQALLQWGNGFQQTFIVAAKSIFGSGYLWLVADNTGEVFLWPGLNADNPMRHGLRPLLTLDVWEHSYFLDYGARREKYAKDFLKHLVNWPFAEANYARAFGA</sequence>
<dbReference type="Pfam" id="PF00081">
    <property type="entry name" value="Sod_Fe_N"/>
    <property type="match status" value="1"/>
</dbReference>
<evidence type="ECO:0000256" key="3">
    <source>
        <dbReference type="ARBA" id="ARBA00022723"/>
    </source>
</evidence>
<protein>
    <recommendedName>
        <fullName evidence="2">superoxide dismutase</fullName>
        <ecNumber evidence="2">1.15.1.1</ecNumber>
    </recommendedName>
</protein>
<dbReference type="InterPro" id="IPR019832">
    <property type="entry name" value="Mn/Fe_SOD_C"/>
</dbReference>
<dbReference type="PANTHER" id="PTHR42769">
    <property type="entry name" value="SUPEROXIDE DISMUTASE"/>
    <property type="match status" value="1"/>
</dbReference>
<dbReference type="AlphaFoldDB" id="A0A0F8Y2W7"/>
<evidence type="ECO:0000256" key="1">
    <source>
        <dbReference type="ARBA" id="ARBA00008714"/>
    </source>
</evidence>
<dbReference type="InterPro" id="IPR001189">
    <property type="entry name" value="Mn/Fe_SOD"/>
</dbReference>
<keyword evidence="4" id="KW-0560">Oxidoreductase</keyword>
<dbReference type="Pfam" id="PF02777">
    <property type="entry name" value="Sod_Fe_C"/>
    <property type="match status" value="1"/>
</dbReference>
<dbReference type="Gene3D" id="1.10.287.990">
    <property type="entry name" value="Fe,Mn superoxide dismutase (SOD) domain"/>
    <property type="match status" value="1"/>
</dbReference>
<dbReference type="PANTHER" id="PTHR42769:SF3">
    <property type="entry name" value="SUPEROXIDE DISMUTASE [FE] 2, CHLOROPLASTIC"/>
    <property type="match status" value="1"/>
</dbReference>
<evidence type="ECO:0000259" key="5">
    <source>
        <dbReference type="Pfam" id="PF00081"/>
    </source>
</evidence>
<dbReference type="PIRSF" id="PIRSF000349">
    <property type="entry name" value="SODismutase"/>
    <property type="match status" value="1"/>
</dbReference>
<gene>
    <name evidence="7" type="ORF">LCGC14_2949650</name>
</gene>
<dbReference type="SUPFAM" id="SSF46609">
    <property type="entry name" value="Fe,Mn superoxide dismutase (SOD), N-terminal domain"/>
    <property type="match status" value="1"/>
</dbReference>
<reference evidence="7" key="1">
    <citation type="journal article" date="2015" name="Nature">
        <title>Complex archaea that bridge the gap between prokaryotes and eukaryotes.</title>
        <authorList>
            <person name="Spang A."/>
            <person name="Saw J.H."/>
            <person name="Jorgensen S.L."/>
            <person name="Zaremba-Niedzwiedzka K."/>
            <person name="Martijn J."/>
            <person name="Lind A.E."/>
            <person name="van Eijk R."/>
            <person name="Schleper C."/>
            <person name="Guy L."/>
            <person name="Ettema T.J."/>
        </authorList>
    </citation>
    <scope>NUCLEOTIDE SEQUENCE</scope>
</reference>
<evidence type="ECO:0000313" key="7">
    <source>
        <dbReference type="EMBL" id="KKK67880.1"/>
    </source>
</evidence>
<organism evidence="7">
    <name type="scientific">marine sediment metagenome</name>
    <dbReference type="NCBI Taxonomy" id="412755"/>
    <lineage>
        <taxon>unclassified sequences</taxon>
        <taxon>metagenomes</taxon>
        <taxon>ecological metagenomes</taxon>
    </lineage>
</organism>
<keyword evidence="3" id="KW-0479">Metal-binding</keyword>
<dbReference type="PRINTS" id="PR01703">
    <property type="entry name" value="MNSODISMTASE"/>
</dbReference>
<evidence type="ECO:0000256" key="4">
    <source>
        <dbReference type="ARBA" id="ARBA00023002"/>
    </source>
</evidence>
<dbReference type="GO" id="GO:0004784">
    <property type="term" value="F:superoxide dismutase activity"/>
    <property type="evidence" value="ECO:0007669"/>
    <property type="project" value="UniProtKB-EC"/>
</dbReference>
<dbReference type="InterPro" id="IPR036314">
    <property type="entry name" value="SOD_C_sf"/>
</dbReference>